<reference evidence="17" key="3">
    <citation type="submission" date="2025-09" db="UniProtKB">
        <authorList>
            <consortium name="Ensembl"/>
        </authorList>
    </citation>
    <scope>IDENTIFICATION</scope>
</reference>
<evidence type="ECO:0000256" key="13">
    <source>
        <dbReference type="RuleBase" id="RU004334"/>
    </source>
</evidence>
<evidence type="ECO:0000256" key="6">
    <source>
        <dbReference type="ARBA" id="ARBA00022771"/>
    </source>
</evidence>
<evidence type="ECO:0000313" key="17">
    <source>
        <dbReference type="Ensembl" id="ENSATEP00000053404.2"/>
    </source>
</evidence>
<evidence type="ECO:0000256" key="4">
    <source>
        <dbReference type="ARBA" id="ARBA00011431"/>
    </source>
</evidence>
<dbReference type="GO" id="GO:0001889">
    <property type="term" value="P:liver development"/>
    <property type="evidence" value="ECO:0007669"/>
    <property type="project" value="UniProtKB-ARBA"/>
</dbReference>
<keyword evidence="12 13" id="KW-0539">Nucleus</keyword>
<dbReference type="InterPro" id="IPR001723">
    <property type="entry name" value="Nuclear_hrmn_rcpt"/>
</dbReference>
<feature type="compositionally biased region" description="Low complexity" evidence="14">
    <location>
        <begin position="60"/>
        <end position="74"/>
    </location>
</feature>
<evidence type="ECO:0000256" key="5">
    <source>
        <dbReference type="ARBA" id="ARBA00022723"/>
    </source>
</evidence>
<evidence type="ECO:0000256" key="14">
    <source>
        <dbReference type="SAM" id="MobiDB-lite"/>
    </source>
</evidence>
<dbReference type="GO" id="GO:0035259">
    <property type="term" value="F:nuclear glucocorticoid receptor binding"/>
    <property type="evidence" value="ECO:0007669"/>
    <property type="project" value="TreeGrafter"/>
</dbReference>
<comment type="similarity">
    <text evidence="3">Belongs to the nuclear hormone receptor family. NR1 subfamily.</text>
</comment>
<accession>A0A7N6AW53</accession>
<keyword evidence="18" id="KW-1185">Reference proteome</keyword>
<dbReference type="Pfam" id="PF00104">
    <property type="entry name" value="Hormone_recep"/>
    <property type="match status" value="1"/>
</dbReference>
<evidence type="ECO:0000259" key="15">
    <source>
        <dbReference type="PROSITE" id="PS51030"/>
    </source>
</evidence>
<feature type="domain" description="NR LBD" evidence="16">
    <location>
        <begin position="190"/>
        <end position="424"/>
    </location>
</feature>
<dbReference type="Pfam" id="PF00105">
    <property type="entry name" value="zf-C4"/>
    <property type="match status" value="1"/>
</dbReference>
<dbReference type="SUPFAM" id="SSF57716">
    <property type="entry name" value="Glucocorticoid receptor-like (DNA-binding domain)"/>
    <property type="match status" value="1"/>
</dbReference>
<dbReference type="InterPro" id="IPR003078">
    <property type="entry name" value="Retinoic_acid_rcpt"/>
</dbReference>
<evidence type="ECO:0000256" key="8">
    <source>
        <dbReference type="ARBA" id="ARBA00023015"/>
    </source>
</evidence>
<evidence type="ECO:0000256" key="2">
    <source>
        <dbReference type="ARBA" id="ARBA00004496"/>
    </source>
</evidence>
<dbReference type="PRINTS" id="PR00047">
    <property type="entry name" value="STROIDFINGER"/>
</dbReference>
<keyword evidence="7 13" id="KW-0862">Zinc</keyword>
<dbReference type="PANTHER" id="PTHR24085">
    <property type="entry name" value="NUCLEAR HORMONE RECEPTOR"/>
    <property type="match status" value="1"/>
</dbReference>
<dbReference type="InterPro" id="IPR001628">
    <property type="entry name" value="Znf_hrmn_rcpt"/>
</dbReference>
<evidence type="ECO:0000256" key="10">
    <source>
        <dbReference type="ARBA" id="ARBA00023163"/>
    </source>
</evidence>
<dbReference type="PANTHER" id="PTHR24085:SF8">
    <property type="entry name" value="RETINOIC ACID RECEPTOR ALPHA"/>
    <property type="match status" value="1"/>
</dbReference>
<feature type="compositionally biased region" description="Pro residues" evidence="14">
    <location>
        <begin position="455"/>
        <end position="467"/>
    </location>
</feature>
<dbReference type="SMART" id="SM00399">
    <property type="entry name" value="ZnF_C4"/>
    <property type="match status" value="1"/>
</dbReference>
<evidence type="ECO:0000256" key="7">
    <source>
        <dbReference type="ARBA" id="ARBA00022833"/>
    </source>
</evidence>
<sequence>MYESVDVVGLSPSSPSPGSFLSMDYYHRPPGLGPEKGLLSGVGGLQRPFGGSLLTGRQWSGSSHSIETESTSSGDDLLVPSPHSPPPPPRIYKPCFVCQDKSSGYHYGVSACEGCKGFFRRSIQKNMVYTCHRDKVCVINKVTRNRCQSCRLQKCLDVGMSKELVRNDRTKKKKEEKRLGEVEIYVLSPDTEEMIERVRRAHQDTFPSLCQLGKYTTSNSSEHRVALDVSLWDKFSELSTKCIIKTVEFAKQLPGFTTLTIADQITLLKAACLDILILRICTRYTPDQDTMTFSDGLTLNRTQMHNAGFGPLTDLVFSFANQLLPLEMDDAETGLLSAICLLCGDRQDLEEAEKVDILQEPMLEALKLYVRRRRPDKPCMFPKILMKITDLRSISVKGADRVITLKMEIPGSMPPLIQEMLENSEGLEGHGAGGGKSKAGSKEEDKAEPRSCEPSPSPKSVPSPSPSPVVTLWPWFGTARKPFTWQAPNKSSKKKLRTNV</sequence>
<dbReference type="GeneTree" id="ENSGT00940000165576"/>
<dbReference type="InterPro" id="IPR000536">
    <property type="entry name" value="Nucl_hrmn_rcpt_lig-bd"/>
</dbReference>
<dbReference type="SUPFAM" id="SSF48508">
    <property type="entry name" value="Nuclear receptor ligand-binding domain"/>
    <property type="match status" value="1"/>
</dbReference>
<dbReference type="InterPro" id="IPR035500">
    <property type="entry name" value="NHR-like_dom_sf"/>
</dbReference>
<dbReference type="GO" id="GO:0005737">
    <property type="term" value="C:cytoplasm"/>
    <property type="evidence" value="ECO:0007669"/>
    <property type="project" value="UniProtKB-SubCell"/>
</dbReference>
<dbReference type="PROSITE" id="PS51030">
    <property type="entry name" value="NUCLEAR_REC_DBD_2"/>
    <property type="match status" value="1"/>
</dbReference>
<dbReference type="Gene3D" id="1.10.565.10">
    <property type="entry name" value="Retinoid X Receptor"/>
    <property type="match status" value="1"/>
</dbReference>
<dbReference type="GO" id="GO:0071376">
    <property type="term" value="P:cellular response to corticotropin-releasing hormone stimulus"/>
    <property type="evidence" value="ECO:0007669"/>
    <property type="project" value="TreeGrafter"/>
</dbReference>
<keyword evidence="10 13" id="KW-0804">Transcription</keyword>
<evidence type="ECO:0000256" key="12">
    <source>
        <dbReference type="ARBA" id="ARBA00023242"/>
    </source>
</evidence>
<evidence type="ECO:0000256" key="9">
    <source>
        <dbReference type="ARBA" id="ARBA00023125"/>
    </source>
</evidence>
<protein>
    <recommendedName>
        <fullName evidence="19">Retinoic acid receptor alpha</fullName>
    </recommendedName>
</protein>
<dbReference type="PROSITE" id="PS00031">
    <property type="entry name" value="NUCLEAR_REC_DBD_1"/>
    <property type="match status" value="1"/>
</dbReference>
<keyword evidence="5 13" id="KW-0479">Metal-binding</keyword>
<feature type="region of interest" description="Disordered" evidence="14">
    <location>
        <begin position="56"/>
        <end position="84"/>
    </location>
</feature>
<evidence type="ECO:0000256" key="11">
    <source>
        <dbReference type="ARBA" id="ARBA00023170"/>
    </source>
</evidence>
<dbReference type="GO" id="GO:0000978">
    <property type="term" value="F:RNA polymerase II cis-regulatory region sequence-specific DNA binding"/>
    <property type="evidence" value="ECO:0007669"/>
    <property type="project" value="TreeGrafter"/>
</dbReference>
<dbReference type="GO" id="GO:0005667">
    <property type="term" value="C:transcription regulator complex"/>
    <property type="evidence" value="ECO:0007669"/>
    <property type="project" value="TreeGrafter"/>
</dbReference>
<dbReference type="Ensembl" id="ENSATET00000063278.2">
    <property type="protein sequence ID" value="ENSATEP00000053404.2"/>
    <property type="gene ID" value="ENSATEG00000011486.3"/>
</dbReference>
<dbReference type="CDD" id="cd06937">
    <property type="entry name" value="NR_LBD_RAR"/>
    <property type="match status" value="1"/>
</dbReference>
<keyword evidence="6 13" id="KW-0863">Zinc-finger</keyword>
<keyword evidence="11 13" id="KW-0675">Receptor</keyword>
<dbReference type="GO" id="GO:0048384">
    <property type="term" value="P:retinoic acid receptor signaling pathway"/>
    <property type="evidence" value="ECO:0007669"/>
    <property type="project" value="InterPro"/>
</dbReference>
<keyword evidence="9 13" id="KW-0238">DNA-binding</keyword>
<comment type="subunit">
    <text evidence="4">Heterodimer; with an rxr molecule. Binds DNA preferentially as a rar/rxr heterodimer.</text>
</comment>
<evidence type="ECO:0000313" key="18">
    <source>
        <dbReference type="Proteomes" id="UP000265040"/>
    </source>
</evidence>
<feature type="domain" description="Nuclear receptor" evidence="15">
    <location>
        <begin position="92"/>
        <end position="167"/>
    </location>
</feature>
<dbReference type="PROSITE" id="PS51843">
    <property type="entry name" value="NR_LBD"/>
    <property type="match status" value="1"/>
</dbReference>
<evidence type="ECO:0000259" key="16">
    <source>
        <dbReference type="PROSITE" id="PS51843"/>
    </source>
</evidence>
<dbReference type="SMART" id="SM00430">
    <property type="entry name" value="HOLI"/>
    <property type="match status" value="1"/>
</dbReference>
<reference evidence="17" key="1">
    <citation type="submission" date="2021-04" db="EMBL/GenBank/DDBJ databases">
        <authorList>
            <consortium name="Wellcome Sanger Institute Data Sharing"/>
        </authorList>
    </citation>
    <scope>NUCLEOTIDE SEQUENCE [LARGE SCALE GENOMIC DNA]</scope>
</reference>
<name>A0A7N6AW53_ANATE</name>
<dbReference type="InterPro" id="IPR047159">
    <property type="entry name" value="NR_DBD_RAR"/>
</dbReference>
<keyword evidence="8 13" id="KW-0805">Transcription regulation</keyword>
<reference evidence="17" key="2">
    <citation type="submission" date="2025-08" db="UniProtKB">
        <authorList>
            <consortium name="Ensembl"/>
        </authorList>
    </citation>
    <scope>IDENTIFICATION</scope>
</reference>
<dbReference type="InterPro" id="IPR013088">
    <property type="entry name" value="Znf_NHR/GATA"/>
</dbReference>
<dbReference type="InterPro" id="IPR047158">
    <property type="entry name" value="NR_LBD_RAR"/>
</dbReference>
<comment type="subcellular location">
    <subcellularLocation>
        <location evidence="2">Cytoplasm</location>
    </subcellularLocation>
    <subcellularLocation>
        <location evidence="1 13">Nucleus</location>
    </subcellularLocation>
</comment>
<dbReference type="GO" id="GO:0004879">
    <property type="term" value="F:nuclear receptor activity"/>
    <property type="evidence" value="ECO:0007669"/>
    <property type="project" value="InterPro"/>
</dbReference>
<proteinExistence type="inferred from homology"/>
<evidence type="ECO:0008006" key="19">
    <source>
        <dbReference type="Google" id="ProtNLM"/>
    </source>
</evidence>
<dbReference type="CDD" id="cd06964">
    <property type="entry name" value="NR_DBD_RAR"/>
    <property type="match status" value="1"/>
</dbReference>
<feature type="compositionally biased region" description="Basic and acidic residues" evidence="14">
    <location>
        <begin position="440"/>
        <end position="451"/>
    </location>
</feature>
<feature type="region of interest" description="Disordered" evidence="14">
    <location>
        <begin position="426"/>
        <end position="468"/>
    </location>
</feature>
<dbReference type="GO" id="GO:0005634">
    <property type="term" value="C:nucleus"/>
    <property type="evidence" value="ECO:0007669"/>
    <property type="project" value="UniProtKB-SubCell"/>
</dbReference>
<dbReference type="FunFam" id="3.30.50.10:FF:000004">
    <property type="entry name" value="Retinoic acid receptor beta isoform"/>
    <property type="match status" value="1"/>
</dbReference>
<dbReference type="Gene3D" id="3.30.50.10">
    <property type="entry name" value="Erythroid Transcription Factor GATA-1, subunit A"/>
    <property type="match status" value="1"/>
</dbReference>
<organism evidence="17 18">
    <name type="scientific">Anabas testudineus</name>
    <name type="common">Climbing perch</name>
    <name type="synonym">Anthias testudineus</name>
    <dbReference type="NCBI Taxonomy" id="64144"/>
    <lineage>
        <taxon>Eukaryota</taxon>
        <taxon>Metazoa</taxon>
        <taxon>Chordata</taxon>
        <taxon>Craniata</taxon>
        <taxon>Vertebrata</taxon>
        <taxon>Euteleostomi</taxon>
        <taxon>Actinopterygii</taxon>
        <taxon>Neopterygii</taxon>
        <taxon>Teleostei</taxon>
        <taxon>Neoteleostei</taxon>
        <taxon>Acanthomorphata</taxon>
        <taxon>Anabantaria</taxon>
        <taxon>Anabantiformes</taxon>
        <taxon>Anabantoidei</taxon>
        <taxon>Anabantidae</taxon>
        <taxon>Anabas</taxon>
    </lineage>
</organism>
<evidence type="ECO:0000256" key="1">
    <source>
        <dbReference type="ARBA" id="ARBA00004123"/>
    </source>
</evidence>
<dbReference type="PRINTS" id="PR01292">
    <property type="entry name" value="RETNOICACIDR"/>
</dbReference>
<evidence type="ECO:0000256" key="3">
    <source>
        <dbReference type="ARBA" id="ARBA00008092"/>
    </source>
</evidence>
<dbReference type="Proteomes" id="UP000265040">
    <property type="component" value="Chromosome 8"/>
</dbReference>
<dbReference type="FunFam" id="1.10.565.10:FF:000001">
    <property type="entry name" value="Retinoic acid receptor beta isoform"/>
    <property type="match status" value="1"/>
</dbReference>
<dbReference type="GO" id="GO:0008270">
    <property type="term" value="F:zinc ion binding"/>
    <property type="evidence" value="ECO:0007669"/>
    <property type="project" value="UniProtKB-KW"/>
</dbReference>
<dbReference type="PRINTS" id="PR00398">
    <property type="entry name" value="STRDHORMONER"/>
</dbReference>
<dbReference type="AlphaFoldDB" id="A0A7N6AW53"/>